<evidence type="ECO:0000256" key="1">
    <source>
        <dbReference type="SAM" id="Phobius"/>
    </source>
</evidence>
<feature type="transmembrane region" description="Helical" evidence="1">
    <location>
        <begin position="54"/>
        <end position="73"/>
    </location>
</feature>
<accession>A0A850SYS5</accession>
<keyword evidence="1" id="KW-0472">Membrane</keyword>
<feature type="transmembrane region" description="Helical" evidence="1">
    <location>
        <begin position="21"/>
        <end position="42"/>
    </location>
</feature>
<sequence>MQLDQNPFFRKTITPWYDSNFACWVLIWSMVLVFCFAVGGMIVVDDDPKLTRHLWFPLLLGGLSGFLIVKVYVRLKVRMSNE</sequence>
<proteinExistence type="predicted"/>
<keyword evidence="1" id="KW-1133">Transmembrane helix</keyword>
<dbReference type="RefSeq" id="WP_178367833.1">
    <property type="nucleotide sequence ID" value="NZ_JACADJ010000072.1"/>
</dbReference>
<comment type="caution">
    <text evidence="2">The sequence shown here is derived from an EMBL/GenBank/DDBJ whole genome shotgun (WGS) entry which is preliminary data.</text>
</comment>
<evidence type="ECO:0000313" key="3">
    <source>
        <dbReference type="Proteomes" id="UP000553343"/>
    </source>
</evidence>
<organism evidence="2 3">
    <name type="scientific">Desulfobacter latus</name>
    <dbReference type="NCBI Taxonomy" id="2292"/>
    <lineage>
        <taxon>Bacteria</taxon>
        <taxon>Pseudomonadati</taxon>
        <taxon>Thermodesulfobacteriota</taxon>
        <taxon>Desulfobacteria</taxon>
        <taxon>Desulfobacterales</taxon>
        <taxon>Desulfobacteraceae</taxon>
        <taxon>Desulfobacter</taxon>
    </lineage>
</organism>
<gene>
    <name evidence="2" type="ORF">HXW94_15550</name>
</gene>
<keyword evidence="3" id="KW-1185">Reference proteome</keyword>
<name>A0A850SYS5_9BACT</name>
<keyword evidence="1" id="KW-0812">Transmembrane</keyword>
<protein>
    <submittedName>
        <fullName evidence="2">Uncharacterized protein</fullName>
    </submittedName>
</protein>
<reference evidence="2 3" key="1">
    <citation type="submission" date="2020-06" db="EMBL/GenBank/DDBJ databases">
        <title>High-quality draft genome of sulfate reducer Desulfobacter latus type strain AcrS2 isolated from marine sediment.</title>
        <authorList>
            <person name="Hoppe M."/>
            <person name="Larsen C.K."/>
            <person name="Marshall I.P.G."/>
            <person name="Schramm A."/>
            <person name="Marietou A.G."/>
        </authorList>
    </citation>
    <scope>NUCLEOTIDE SEQUENCE [LARGE SCALE GENOMIC DNA]</scope>
    <source>
        <strain evidence="2 3">AcRS2</strain>
    </source>
</reference>
<dbReference type="AlphaFoldDB" id="A0A850SYS5"/>
<dbReference type="Proteomes" id="UP000553343">
    <property type="component" value="Unassembled WGS sequence"/>
</dbReference>
<evidence type="ECO:0000313" key="2">
    <source>
        <dbReference type="EMBL" id="NWH06379.1"/>
    </source>
</evidence>
<dbReference type="EMBL" id="JACADJ010000072">
    <property type="protein sequence ID" value="NWH06379.1"/>
    <property type="molecule type" value="Genomic_DNA"/>
</dbReference>